<reference evidence="3 4" key="1">
    <citation type="submission" date="2018-06" db="EMBL/GenBank/DDBJ databases">
        <title>Genomic Encyclopedia of Archaeal and Bacterial Type Strains, Phase II (KMG-II): from individual species to whole genera.</title>
        <authorList>
            <person name="Goeker M."/>
        </authorList>
    </citation>
    <scope>NUCLEOTIDE SEQUENCE [LARGE SCALE GENOMIC DNA]</scope>
    <source>
        <strain evidence="3 4">T4</strain>
    </source>
</reference>
<gene>
    <name evidence="3" type="ORF">CLV31_11574</name>
</gene>
<evidence type="ECO:0000313" key="4">
    <source>
        <dbReference type="Proteomes" id="UP000248917"/>
    </source>
</evidence>
<dbReference type="Proteomes" id="UP000248917">
    <property type="component" value="Unassembled WGS sequence"/>
</dbReference>
<keyword evidence="4" id="KW-1185">Reference proteome</keyword>
<dbReference type="InterPro" id="IPR001296">
    <property type="entry name" value="Glyco_trans_1"/>
</dbReference>
<comment type="caution">
    <text evidence="3">The sequence shown here is derived from an EMBL/GenBank/DDBJ whole genome shotgun (WGS) entry which is preliminary data.</text>
</comment>
<evidence type="ECO:0000259" key="1">
    <source>
        <dbReference type="Pfam" id="PF00534"/>
    </source>
</evidence>
<dbReference type="Gene3D" id="3.40.50.2000">
    <property type="entry name" value="Glycogen Phosphorylase B"/>
    <property type="match status" value="2"/>
</dbReference>
<keyword evidence="3" id="KW-0808">Transferase</keyword>
<evidence type="ECO:0000259" key="2">
    <source>
        <dbReference type="Pfam" id="PF13439"/>
    </source>
</evidence>
<accession>A0A326RQ02</accession>
<proteinExistence type="predicted"/>
<dbReference type="GO" id="GO:0016757">
    <property type="term" value="F:glycosyltransferase activity"/>
    <property type="evidence" value="ECO:0007669"/>
    <property type="project" value="InterPro"/>
</dbReference>
<organism evidence="3 4">
    <name type="scientific">Algoriphagus aquaeductus</name>
    <dbReference type="NCBI Taxonomy" id="475299"/>
    <lineage>
        <taxon>Bacteria</taxon>
        <taxon>Pseudomonadati</taxon>
        <taxon>Bacteroidota</taxon>
        <taxon>Cytophagia</taxon>
        <taxon>Cytophagales</taxon>
        <taxon>Cyclobacteriaceae</taxon>
        <taxon>Algoriphagus</taxon>
    </lineage>
</organism>
<dbReference type="PANTHER" id="PTHR12526">
    <property type="entry name" value="GLYCOSYLTRANSFERASE"/>
    <property type="match status" value="1"/>
</dbReference>
<dbReference type="InterPro" id="IPR028098">
    <property type="entry name" value="Glyco_trans_4-like_N"/>
</dbReference>
<evidence type="ECO:0000313" key="3">
    <source>
        <dbReference type="EMBL" id="PZV79114.1"/>
    </source>
</evidence>
<sequence>MKIHLVVTQLEPAGAQKVAIDLANGLGEKGHLVTVIFFFEKVPVSYDLHANVSIHILLESGSFLNKLLGTLPKLIHFWKNNTPDVCLAFTHYANIYSAIAGKQVGIPVIVSHHNERRTYNAIVRKVDQFLQNRGYYAGIVYVSQTTGDSFSPFYREQDHELVIYNSFESDHQFGSEAKRGSEPLKILNIGRLMPQKNQQFLVQSITPDMNVELKIVGEGPEKKILEELIKINGLERKVKLLGKKNHSEILTLLDEADVFAMPSLFEGMSIALLEAIVSGVYTVVSDVPSQRETVTCEGEIFGEVLPIDSPSRWNDFFKKLSQAKPGKLRGSDLHTKLVSRYSKEKFVEKYEQLFQSVAS</sequence>
<dbReference type="SUPFAM" id="SSF53756">
    <property type="entry name" value="UDP-Glycosyltransferase/glycogen phosphorylase"/>
    <property type="match status" value="1"/>
</dbReference>
<dbReference type="OrthoDB" id="9790710at2"/>
<dbReference type="EMBL" id="QKTX01000015">
    <property type="protein sequence ID" value="PZV79114.1"/>
    <property type="molecule type" value="Genomic_DNA"/>
</dbReference>
<dbReference type="AlphaFoldDB" id="A0A326RQ02"/>
<dbReference type="RefSeq" id="WP_111394379.1">
    <property type="nucleotide sequence ID" value="NZ_QKTX01000015.1"/>
</dbReference>
<dbReference type="Pfam" id="PF13439">
    <property type="entry name" value="Glyco_transf_4"/>
    <property type="match status" value="1"/>
</dbReference>
<name>A0A326RQ02_9BACT</name>
<dbReference type="PANTHER" id="PTHR12526:SF634">
    <property type="entry name" value="BLL3361 PROTEIN"/>
    <property type="match status" value="1"/>
</dbReference>
<feature type="domain" description="Glycosyltransferase subfamily 4-like N-terminal" evidence="2">
    <location>
        <begin position="14"/>
        <end position="165"/>
    </location>
</feature>
<feature type="domain" description="Glycosyl transferase family 1" evidence="1">
    <location>
        <begin position="181"/>
        <end position="295"/>
    </location>
</feature>
<protein>
    <submittedName>
        <fullName evidence="3">Glycosyltransferase involved in cell wall biosynthesis</fullName>
    </submittedName>
</protein>
<dbReference type="Pfam" id="PF00534">
    <property type="entry name" value="Glycos_transf_1"/>
    <property type="match status" value="1"/>
</dbReference>